<name>A0A519BQE1_9DELT</name>
<dbReference type="Pfam" id="PF09002">
    <property type="entry name" value="Card1_endonuc"/>
    <property type="match status" value="1"/>
</dbReference>
<dbReference type="InterPro" id="IPR011335">
    <property type="entry name" value="Restrct_endonuc-II-like"/>
</dbReference>
<protein>
    <submittedName>
        <fullName evidence="3">DUF1887 family protein</fullName>
    </submittedName>
</protein>
<evidence type="ECO:0000259" key="2">
    <source>
        <dbReference type="Pfam" id="PF23400"/>
    </source>
</evidence>
<sequence length="469" mass="53804">MKKLLITIVSEQTIQNVLCIDYFKPDALLMVSTDRMGEKIDFIASGLKRISKDFDFSEERGNLYIINVNPESPADVEEKIENWFKDYKNQHGNQFDEIIANVTGGTKMMSLGLFNAVKSKANRSAIKTNIVYIPIYSNKIVDLSENCTGSKNCEPSSDVIRRLNIIQYLESNGIRLISQNDYIFNDGFNNSYEPVKLAFHTADISRFIMQNYNSLKNFLASLFHELKILSLPFNKKNKPCPIDIRCTFAAENHEFTIKLIEELFNFHYLKQCLTVAPYISENKNLKVNIAVEITEPVTVRHYVDGNKNLNVNINGEIAKHEFEFLTGGWLERFCFNELYELKEQGIFNDIGINVRVKNVSKGKEAENEFDILFAYNNNLYMVECKSLNQGHDSETDILYKISALQVDLGRLTTKSFLTSTASENIMDKDNPDEIKEALIKRAKLLNCSIIKPSDLINIRKQIKEKLKIN</sequence>
<dbReference type="Pfam" id="PF23400">
    <property type="entry name" value="CARF_Card1"/>
    <property type="match status" value="1"/>
</dbReference>
<dbReference type="InterPro" id="IPR011856">
    <property type="entry name" value="tRNA_endonuc-like_dom_sf"/>
</dbReference>
<dbReference type="AlphaFoldDB" id="A0A519BQE1"/>
<accession>A0A519BQE1</accession>
<organism evidence="3 4">
    <name type="scientific">Candidatus Acididesulfobacter diazotrophicus</name>
    <dbReference type="NCBI Taxonomy" id="2597226"/>
    <lineage>
        <taxon>Bacteria</taxon>
        <taxon>Deltaproteobacteria</taxon>
        <taxon>Candidatus Acidulodesulfobacterales</taxon>
        <taxon>Candidatus Acididesulfobacter</taxon>
    </lineage>
</organism>
<evidence type="ECO:0000259" key="1">
    <source>
        <dbReference type="Pfam" id="PF09002"/>
    </source>
</evidence>
<dbReference type="Proteomes" id="UP000319296">
    <property type="component" value="Unassembled WGS sequence"/>
</dbReference>
<gene>
    <name evidence="3" type="ORF">EVG15_01055</name>
</gene>
<dbReference type="SUPFAM" id="SSF52980">
    <property type="entry name" value="Restriction endonuclease-like"/>
    <property type="match status" value="1"/>
</dbReference>
<evidence type="ECO:0000313" key="3">
    <source>
        <dbReference type="EMBL" id="RZD19501.1"/>
    </source>
</evidence>
<proteinExistence type="predicted"/>
<dbReference type="GO" id="GO:0003676">
    <property type="term" value="F:nucleic acid binding"/>
    <property type="evidence" value="ECO:0007669"/>
    <property type="project" value="InterPro"/>
</dbReference>
<reference evidence="3 4" key="1">
    <citation type="journal article" date="2019" name="ISME J.">
        <title>Insights into ecological role of a new deltaproteobacterial order Candidatus Acidulodesulfobacterales by metagenomics and metatranscriptomics.</title>
        <authorList>
            <person name="Tan S."/>
            <person name="Liu J."/>
            <person name="Fang Y."/>
            <person name="Hedlund B.P."/>
            <person name="Lian Z.H."/>
            <person name="Huang L.Y."/>
            <person name="Li J.T."/>
            <person name="Huang L.N."/>
            <person name="Li W.J."/>
            <person name="Jiang H.C."/>
            <person name="Dong H.L."/>
            <person name="Shu W.S."/>
        </authorList>
    </citation>
    <scope>NUCLEOTIDE SEQUENCE [LARGE SCALE GENOMIC DNA]</scope>
    <source>
        <strain evidence="3">AP1</strain>
    </source>
</reference>
<dbReference type="InterPro" id="IPR056339">
    <property type="entry name" value="CARF_Card1"/>
</dbReference>
<evidence type="ECO:0000313" key="4">
    <source>
        <dbReference type="Proteomes" id="UP000319296"/>
    </source>
</evidence>
<feature type="domain" description="Card1 endonuclease" evidence="1">
    <location>
        <begin position="322"/>
        <end position="465"/>
    </location>
</feature>
<dbReference type="InterPro" id="IPR015093">
    <property type="entry name" value="Card1_endonucl_dom"/>
</dbReference>
<feature type="domain" description="Card1 CARF" evidence="2">
    <location>
        <begin position="5"/>
        <end position="143"/>
    </location>
</feature>
<dbReference type="Gene3D" id="3.40.1350.10">
    <property type="match status" value="1"/>
</dbReference>
<dbReference type="EMBL" id="SGBB01000001">
    <property type="protein sequence ID" value="RZD19501.1"/>
    <property type="molecule type" value="Genomic_DNA"/>
</dbReference>
<comment type="caution">
    <text evidence="3">The sequence shown here is derived from an EMBL/GenBank/DDBJ whole genome shotgun (WGS) entry which is preliminary data.</text>
</comment>
<dbReference type="Gene3D" id="3.40.50.10770">
    <property type="entry name" value="Hypothetical protein VC1899 like domain (Restriction endonuclease-like)"/>
    <property type="match status" value="1"/>
</dbReference>